<feature type="domain" description="Tyr recombinase" evidence="4">
    <location>
        <begin position="8"/>
        <end position="201"/>
    </location>
</feature>
<keyword evidence="2" id="KW-0238">DNA-binding</keyword>
<accession>A0A482XYC0</accession>
<gene>
    <name evidence="5" type="ORF">ELS17_04665</name>
</gene>
<dbReference type="GO" id="GO:0015074">
    <property type="term" value="P:DNA integration"/>
    <property type="evidence" value="ECO:0007669"/>
    <property type="project" value="UniProtKB-KW"/>
</dbReference>
<comment type="caution">
    <text evidence="5">The sequence shown here is derived from an EMBL/GenBank/DDBJ whole genome shotgun (WGS) entry which is preliminary data.</text>
</comment>
<protein>
    <submittedName>
        <fullName evidence="5">Site-specific integrase</fullName>
    </submittedName>
</protein>
<dbReference type="PROSITE" id="PS51898">
    <property type="entry name" value="TYR_RECOMBINASE"/>
    <property type="match status" value="1"/>
</dbReference>
<dbReference type="InterPro" id="IPR013762">
    <property type="entry name" value="Integrase-like_cat_sf"/>
</dbReference>
<dbReference type="InterPro" id="IPR002104">
    <property type="entry name" value="Integrase_catalytic"/>
</dbReference>
<dbReference type="PANTHER" id="PTHR30349">
    <property type="entry name" value="PHAGE INTEGRASE-RELATED"/>
    <property type="match status" value="1"/>
</dbReference>
<dbReference type="PANTHER" id="PTHR30349:SF41">
    <property type="entry name" value="INTEGRASE_RECOMBINASE PROTEIN MJ0367-RELATED"/>
    <property type="match status" value="1"/>
</dbReference>
<dbReference type="OrthoDB" id="142231at2157"/>
<evidence type="ECO:0000313" key="6">
    <source>
        <dbReference type="Proteomes" id="UP000292704"/>
    </source>
</evidence>
<dbReference type="GO" id="GO:0003677">
    <property type="term" value="F:DNA binding"/>
    <property type="evidence" value="ECO:0007669"/>
    <property type="project" value="UniProtKB-KW"/>
</dbReference>
<sequence length="201" mass="23423">MNSEVGQREQHWIKPEQYDEMRMVIYDASPPYLQARDRLLLRALYTWGLRVSEAVALDVEMVDLNDSALRIPSHIQKDYPNGRSPPPATLDLTRDGVAEIRDYLRDRWKNSDAMFPSRSSPRMTTRAAENVIEKLAEEADIRPFSTYGRGQPKDVTPHTLRHSVAYRMIEREGESLDAVQRRLRHATILTTQREYSHFERV</sequence>
<organism evidence="5 6">
    <name type="scientific">Natrinema altunense</name>
    <dbReference type="NCBI Taxonomy" id="222984"/>
    <lineage>
        <taxon>Archaea</taxon>
        <taxon>Methanobacteriati</taxon>
        <taxon>Methanobacteriota</taxon>
        <taxon>Stenosarchaea group</taxon>
        <taxon>Halobacteria</taxon>
        <taxon>Halobacteriales</taxon>
        <taxon>Natrialbaceae</taxon>
        <taxon>Natrinema</taxon>
    </lineage>
</organism>
<keyword evidence="1" id="KW-0229">DNA integration</keyword>
<name>A0A482XYC0_9EURY</name>
<dbReference type="Pfam" id="PF00589">
    <property type="entry name" value="Phage_integrase"/>
    <property type="match status" value="1"/>
</dbReference>
<evidence type="ECO:0000256" key="1">
    <source>
        <dbReference type="ARBA" id="ARBA00022908"/>
    </source>
</evidence>
<dbReference type="Gene3D" id="1.10.443.10">
    <property type="entry name" value="Intergrase catalytic core"/>
    <property type="match status" value="1"/>
</dbReference>
<dbReference type="InterPro" id="IPR011010">
    <property type="entry name" value="DNA_brk_join_enz"/>
</dbReference>
<dbReference type="InterPro" id="IPR050090">
    <property type="entry name" value="Tyrosine_recombinase_XerCD"/>
</dbReference>
<evidence type="ECO:0000256" key="3">
    <source>
        <dbReference type="ARBA" id="ARBA00023172"/>
    </source>
</evidence>
<dbReference type="SUPFAM" id="SSF56349">
    <property type="entry name" value="DNA breaking-rejoining enzymes"/>
    <property type="match status" value="1"/>
</dbReference>
<evidence type="ECO:0000256" key="2">
    <source>
        <dbReference type="ARBA" id="ARBA00023125"/>
    </source>
</evidence>
<proteinExistence type="predicted"/>
<keyword evidence="3" id="KW-0233">DNA recombination</keyword>
<dbReference type="EMBL" id="SHMR01000001">
    <property type="protein sequence ID" value="RZH68759.1"/>
    <property type="molecule type" value="Genomic_DNA"/>
</dbReference>
<reference evidence="5 6" key="1">
    <citation type="submission" date="2019-02" db="EMBL/GenBank/DDBJ databases">
        <title>Genome analysis provides insights into bioremediation potentialities and Haloocin production by Natrinema altunense strain 4.1R isolated from Chott Douz in Tunisian desert.</title>
        <authorList>
            <person name="Najjari A."/>
            <person name="Youssef N."/>
            <person name="Ben Dhia O."/>
            <person name="Ferjani R."/>
            <person name="El Hidri D."/>
            <person name="Ouzari H.I."/>
            <person name="Cherif A."/>
        </authorList>
    </citation>
    <scope>NUCLEOTIDE SEQUENCE [LARGE SCALE GENOMIC DNA]</scope>
    <source>
        <strain evidence="5 6">4.1R</strain>
    </source>
</reference>
<dbReference type="Proteomes" id="UP000292704">
    <property type="component" value="Unassembled WGS sequence"/>
</dbReference>
<evidence type="ECO:0000313" key="5">
    <source>
        <dbReference type="EMBL" id="RZH68759.1"/>
    </source>
</evidence>
<dbReference type="GO" id="GO:0006310">
    <property type="term" value="P:DNA recombination"/>
    <property type="evidence" value="ECO:0007669"/>
    <property type="project" value="UniProtKB-KW"/>
</dbReference>
<dbReference type="AlphaFoldDB" id="A0A482XYC0"/>
<evidence type="ECO:0000259" key="4">
    <source>
        <dbReference type="PROSITE" id="PS51898"/>
    </source>
</evidence>